<dbReference type="EMBL" id="AJYK02000024">
    <property type="protein sequence ID" value="OEF28154.1"/>
    <property type="molecule type" value="Genomic_DNA"/>
</dbReference>
<gene>
    <name evidence="1" type="ORF">A1QC_05800</name>
</gene>
<evidence type="ECO:0000313" key="1">
    <source>
        <dbReference type="EMBL" id="OEF28154.1"/>
    </source>
</evidence>
<keyword evidence="2" id="KW-1185">Reference proteome</keyword>
<evidence type="ECO:0000313" key="2">
    <source>
        <dbReference type="Proteomes" id="UP000094070"/>
    </source>
</evidence>
<reference evidence="1 2" key="1">
    <citation type="journal article" date="2012" name="Science">
        <title>Ecological populations of bacteria act as socially cohesive units of antibiotic production and resistance.</title>
        <authorList>
            <person name="Cordero O.X."/>
            <person name="Wildschutte H."/>
            <person name="Kirkup B."/>
            <person name="Proehl S."/>
            <person name="Ngo L."/>
            <person name="Hussain F."/>
            <person name="Le Roux F."/>
            <person name="Mincer T."/>
            <person name="Polz M.F."/>
        </authorList>
    </citation>
    <scope>NUCLEOTIDE SEQUENCE [LARGE SCALE GENOMIC DNA]</scope>
    <source>
        <strain evidence="1 2">1S-45</strain>
    </source>
</reference>
<proteinExistence type="predicted"/>
<protein>
    <recommendedName>
        <fullName evidence="3">Transcriptional regulator</fullName>
    </recommendedName>
</protein>
<accession>A0A1E5E4U2</accession>
<evidence type="ECO:0008006" key="3">
    <source>
        <dbReference type="Google" id="ProtNLM"/>
    </source>
</evidence>
<comment type="caution">
    <text evidence="1">The sequence shown here is derived from an EMBL/GenBank/DDBJ whole genome shotgun (WGS) entry which is preliminary data.</text>
</comment>
<organism evidence="1 2">
    <name type="scientific">Vibrio rumoiensis 1S-45</name>
    <dbReference type="NCBI Taxonomy" id="1188252"/>
    <lineage>
        <taxon>Bacteria</taxon>
        <taxon>Pseudomonadati</taxon>
        <taxon>Pseudomonadota</taxon>
        <taxon>Gammaproteobacteria</taxon>
        <taxon>Vibrionales</taxon>
        <taxon>Vibrionaceae</taxon>
        <taxon>Vibrio</taxon>
    </lineage>
</organism>
<name>A0A1E5E4U2_9VIBR</name>
<dbReference type="AlphaFoldDB" id="A0A1E5E4U2"/>
<dbReference type="Proteomes" id="UP000094070">
    <property type="component" value="Unassembled WGS sequence"/>
</dbReference>
<dbReference type="eggNOG" id="ENOG502ZS42">
    <property type="taxonomic scope" value="Bacteria"/>
</dbReference>
<sequence>MMELITWLEQMQKCYQQRNIHTISDLVSLIHSPPESLWRPQHSHAQVKAIEIWLDGCMKIFQYFQDLDHEKLAYQYIELAYARIQSVTANPHSSLELRYWGANKLDRLTILMLECCQTQSDCQQASDQVIELHVAFMSQLGEINMHQPDQSKNSER</sequence>